<proteinExistence type="inferred from homology"/>
<evidence type="ECO:0000256" key="1">
    <source>
        <dbReference type="ARBA" id="ARBA00004117"/>
    </source>
</evidence>
<accession>A0A840VQT1</accession>
<dbReference type="EMBL" id="JACHFJ010000009">
    <property type="protein sequence ID" value="MBB5373740.1"/>
    <property type="molecule type" value="Genomic_DNA"/>
</dbReference>
<dbReference type="PIRSF" id="PIRSF002889">
    <property type="entry name" value="Rod_FlgB"/>
    <property type="match status" value="1"/>
</dbReference>
<keyword evidence="4 6" id="KW-0975">Bacterial flagellum</keyword>
<comment type="subcellular location">
    <subcellularLocation>
        <location evidence="1 6">Bacterial flagellum basal body</location>
    </subcellularLocation>
</comment>
<dbReference type="InterPro" id="IPR006300">
    <property type="entry name" value="FlgB"/>
</dbReference>
<dbReference type="InterPro" id="IPR001444">
    <property type="entry name" value="Flag_bb_rod_N"/>
</dbReference>
<sequence length="115" mass="12301">MQIGFLDFYSGVLNVRQERSDLIANNIANADTPNYLAVDVPFDSALNAELGHEDNSTAPQYRTDGVVGMNGNDVSLDTERVEAAANGEAMQASSTFLHQSTADLVMALRPNPSGI</sequence>
<feature type="domain" description="Flagellar basal body rod protein N-terminal" evidence="7">
    <location>
        <begin position="13"/>
        <end position="35"/>
    </location>
</feature>
<comment type="function">
    <text evidence="5 6">Structural component of flagellum, the bacterial motility apparatus. Part of the rod structure of flagellar basal body.</text>
</comment>
<dbReference type="AlphaFoldDB" id="A0A840VQT1"/>
<dbReference type="GO" id="GO:0071973">
    <property type="term" value="P:bacterial-type flagellum-dependent cell motility"/>
    <property type="evidence" value="ECO:0007669"/>
    <property type="project" value="InterPro"/>
</dbReference>
<protein>
    <recommendedName>
        <fullName evidence="3 6">Flagellar basal body rod protein FlgB</fullName>
    </recommendedName>
</protein>
<name>A0A840VQT1_9PROT</name>
<comment type="similarity">
    <text evidence="2 6">Belongs to the flagella basal body rod proteins family.</text>
</comment>
<evidence type="ECO:0000256" key="2">
    <source>
        <dbReference type="ARBA" id="ARBA00009677"/>
    </source>
</evidence>
<evidence type="ECO:0000256" key="4">
    <source>
        <dbReference type="ARBA" id="ARBA00023143"/>
    </source>
</evidence>
<keyword evidence="9" id="KW-1185">Reference proteome</keyword>
<dbReference type="Proteomes" id="UP000553706">
    <property type="component" value="Unassembled WGS sequence"/>
</dbReference>
<evidence type="ECO:0000256" key="3">
    <source>
        <dbReference type="ARBA" id="ARBA00014376"/>
    </source>
</evidence>
<evidence type="ECO:0000256" key="6">
    <source>
        <dbReference type="PIRNR" id="PIRNR002889"/>
    </source>
</evidence>
<evidence type="ECO:0000256" key="5">
    <source>
        <dbReference type="ARBA" id="ARBA00024934"/>
    </source>
</evidence>
<gene>
    <name evidence="8" type="ORF">HNP71_002005</name>
</gene>
<evidence type="ECO:0000259" key="7">
    <source>
        <dbReference type="Pfam" id="PF00460"/>
    </source>
</evidence>
<keyword evidence="8" id="KW-0969">Cilium</keyword>
<dbReference type="RefSeq" id="WP_183266760.1">
    <property type="nucleotide sequence ID" value="NZ_JACHFJ010000009.1"/>
</dbReference>
<organism evidence="8 9">
    <name type="scientific">Acidocella aromatica</name>
    <dbReference type="NCBI Taxonomy" id="1303579"/>
    <lineage>
        <taxon>Bacteria</taxon>
        <taxon>Pseudomonadati</taxon>
        <taxon>Pseudomonadota</taxon>
        <taxon>Alphaproteobacteria</taxon>
        <taxon>Acetobacterales</taxon>
        <taxon>Acidocellaceae</taxon>
        <taxon>Acidocella</taxon>
    </lineage>
</organism>
<reference evidence="8 9" key="1">
    <citation type="submission" date="2020-08" db="EMBL/GenBank/DDBJ databases">
        <title>Genomic Encyclopedia of Type Strains, Phase IV (KMG-IV): sequencing the most valuable type-strain genomes for metagenomic binning, comparative biology and taxonomic classification.</title>
        <authorList>
            <person name="Goeker M."/>
        </authorList>
    </citation>
    <scope>NUCLEOTIDE SEQUENCE [LARGE SCALE GENOMIC DNA]</scope>
    <source>
        <strain evidence="8 9">DSM 27026</strain>
    </source>
</reference>
<keyword evidence="8" id="KW-0282">Flagellum</keyword>
<keyword evidence="8" id="KW-0966">Cell projection</keyword>
<evidence type="ECO:0000313" key="9">
    <source>
        <dbReference type="Proteomes" id="UP000553706"/>
    </source>
</evidence>
<comment type="subunit">
    <text evidence="6">The basal body constitutes a major portion of the flagellar organelle and consists of a number of rings mounted on a central rod.</text>
</comment>
<dbReference type="GO" id="GO:0030694">
    <property type="term" value="C:bacterial-type flagellum basal body, rod"/>
    <property type="evidence" value="ECO:0007669"/>
    <property type="project" value="InterPro"/>
</dbReference>
<evidence type="ECO:0000313" key="8">
    <source>
        <dbReference type="EMBL" id="MBB5373740.1"/>
    </source>
</evidence>
<comment type="caution">
    <text evidence="8">The sequence shown here is derived from an EMBL/GenBank/DDBJ whole genome shotgun (WGS) entry which is preliminary data.</text>
</comment>
<dbReference type="Pfam" id="PF00460">
    <property type="entry name" value="Flg_bb_rod"/>
    <property type="match status" value="1"/>
</dbReference>